<comment type="caution">
    <text evidence="4">The sequence shown here is derived from an EMBL/GenBank/DDBJ whole genome shotgun (WGS) entry which is preliminary data.</text>
</comment>
<dbReference type="PANTHER" id="PTHR47942">
    <property type="entry name" value="TETRATRICOPEPTIDE REPEAT (TPR)-LIKE SUPERFAMILY PROTEIN-RELATED"/>
    <property type="match status" value="1"/>
</dbReference>
<feature type="compositionally biased region" description="Low complexity" evidence="3">
    <location>
        <begin position="72"/>
        <end position="85"/>
    </location>
</feature>
<feature type="compositionally biased region" description="Pro residues" evidence="3">
    <location>
        <begin position="110"/>
        <end position="120"/>
    </location>
</feature>
<dbReference type="Proteomes" id="UP000886653">
    <property type="component" value="Unassembled WGS sequence"/>
</dbReference>
<feature type="repeat" description="PPR" evidence="2">
    <location>
        <begin position="714"/>
        <end position="748"/>
    </location>
</feature>
<protein>
    <recommendedName>
        <fullName evidence="6">Pentatricopeptide repeat-containing protein</fullName>
    </recommendedName>
</protein>
<keyword evidence="5" id="KW-1185">Reference proteome</keyword>
<dbReference type="OrthoDB" id="185373at2759"/>
<keyword evidence="1" id="KW-0677">Repeat</keyword>
<dbReference type="InterPro" id="IPR002885">
    <property type="entry name" value="PPR_rpt"/>
</dbReference>
<dbReference type="InterPro" id="IPR011990">
    <property type="entry name" value="TPR-like_helical_dom_sf"/>
</dbReference>
<dbReference type="Gene3D" id="1.25.40.10">
    <property type="entry name" value="Tetratricopeptide repeat domain"/>
    <property type="match status" value="2"/>
</dbReference>
<feature type="region of interest" description="Disordered" evidence="3">
    <location>
        <begin position="102"/>
        <end position="123"/>
    </location>
</feature>
<dbReference type="EMBL" id="MU167643">
    <property type="protein sequence ID" value="KAG0139297.1"/>
    <property type="molecule type" value="Genomic_DNA"/>
</dbReference>
<feature type="region of interest" description="Disordered" evidence="3">
    <location>
        <begin position="72"/>
        <end position="91"/>
    </location>
</feature>
<gene>
    <name evidence="4" type="ORF">CROQUDRAFT_101782</name>
</gene>
<feature type="region of interest" description="Disordered" evidence="3">
    <location>
        <begin position="1083"/>
        <end position="1122"/>
    </location>
</feature>
<dbReference type="Pfam" id="PF13812">
    <property type="entry name" value="PPR_3"/>
    <property type="match status" value="1"/>
</dbReference>
<sequence length="1293" mass="143975">MNSSFASTSTSNYSRRCIVKSKLTIISISTSAQTTPITITRPRTTIHQHFQFQSSSQPSFYFSNQQRSFSTYQQPTTNYPNNYQPPSLPFTPSSPIASSTLSWWQQSSPAPQPDPPPSPTFHPQFFASSFASSSRSLSRAEAQTAYRHHLNTHPDPITTLLLPADNGGILPICEIIWSHLQPGESLESVIELQRLSIEDLLRYAHTRQSSLAHSARHALILDTFLFISASSISSKILTTLGLDPIKGWRNLVREPIRIKMLHQLLDLLQQLNITPSDWWESLHFQHLNNSLNLDLSQVERLGLTLIIALAKQGSPYQSLRLFRSMHRLLPVERPHPFLTDDDQPLNSPTSANYKAAIGLSLVDALIHKKRLNEADEVMRKLTSRTKFHSLYQRLLLTNLSIKSALGDICQVEIIGQTYLSIWRDSNELNLSLNAKNVRRRNVLRQHPRFTVARAKIEALSVSGRVAEAEEVFRKTLVEGSSKDDEPMSALDQLAIADLYAEMMKAHVAVDGVEAAQTLADELDRTMTDERHFNLLLQAYAARADLGKCADVLEQMKATCLGADMHLYANVCVAFANIREPESVLKLIELVMERGWEPKRELWNILLDSYVEASDWPRAARLLAFLELDDGRRAREPDVVTKGIILKALVLSGAPTDEVVESFKAMYNERSSTGPADTRAYTLLLQSVCDAGMMDLAEAIFFSLKEHAPSGVEPNVFMYGIMICAFLRLGKKSLAQFYFQDMRLYGLRPSSIIYSMITTAYARSSGATVAWDGEGPVRDGITLAREMVERFKQEMAADGLAFEPDSRSIDLPDPETALEPIRHSSPYHRRRRSVAYDLPSVRHQTSHRLLAPIIQSYVKSARPAKALEVVKELVEGLGCSDAPTPKLGQTVELDVYTMLLDGYRRAGDPAGVMEIWRRIFNEALESGKSDGGLGAARARLFLAISDLSPGSHSKLESVEGNRPRNHILCLPLSIYTDALASHGFHREVTDAWEAVQAAGFAFDPANFNHLCVASFKSGNSRLAWEIVEHVLFGEGEVEAEVDKSVTPESESQDGDWLLGSSSVAGGGHQWPKFLRASVARRRPRPTLEGSEEFGKRALVSAEERDGPGRPPNRTSVRKAQRFDDQVAARGALESLLASLREPAPGESSEQVSIEIGWRGMGSGGGWSEQVEAIGRARRLLAWKPYGKVLRMLHGSMWRECSDVVMRRLEVSGHDHESGTMEEAVQGIVESYGRRYPKSIRAVFVHALGDRAGGWAGDEEWVKWAMRDMVVRVIGRTKERVRGSVGGIGRGDMVV</sequence>
<evidence type="ECO:0000256" key="2">
    <source>
        <dbReference type="PROSITE-ProRule" id="PRU00708"/>
    </source>
</evidence>
<evidence type="ECO:0000256" key="3">
    <source>
        <dbReference type="SAM" id="MobiDB-lite"/>
    </source>
</evidence>
<evidence type="ECO:0000256" key="1">
    <source>
        <dbReference type="ARBA" id="ARBA00022737"/>
    </source>
</evidence>
<feature type="region of interest" description="Disordered" evidence="3">
    <location>
        <begin position="1040"/>
        <end position="1062"/>
    </location>
</feature>
<name>A0A9P6T502_9BASI</name>
<evidence type="ECO:0008006" key="6">
    <source>
        <dbReference type="Google" id="ProtNLM"/>
    </source>
</evidence>
<dbReference type="PANTHER" id="PTHR47942:SF63">
    <property type="entry name" value="PENTATRICOPEPTIDE REPEAT-CONTAINING PROTEIN"/>
    <property type="match status" value="1"/>
</dbReference>
<accession>A0A9P6T502</accession>
<evidence type="ECO:0000313" key="5">
    <source>
        <dbReference type="Proteomes" id="UP000886653"/>
    </source>
</evidence>
<dbReference type="PROSITE" id="PS51375">
    <property type="entry name" value="PPR"/>
    <property type="match status" value="1"/>
</dbReference>
<dbReference type="Pfam" id="PF01535">
    <property type="entry name" value="PPR"/>
    <property type="match status" value="2"/>
</dbReference>
<organism evidence="4 5">
    <name type="scientific">Cronartium quercuum f. sp. fusiforme G11</name>
    <dbReference type="NCBI Taxonomy" id="708437"/>
    <lineage>
        <taxon>Eukaryota</taxon>
        <taxon>Fungi</taxon>
        <taxon>Dikarya</taxon>
        <taxon>Basidiomycota</taxon>
        <taxon>Pucciniomycotina</taxon>
        <taxon>Pucciniomycetes</taxon>
        <taxon>Pucciniales</taxon>
        <taxon>Coleosporiaceae</taxon>
        <taxon>Cronartium</taxon>
    </lineage>
</organism>
<proteinExistence type="predicted"/>
<evidence type="ECO:0000313" key="4">
    <source>
        <dbReference type="EMBL" id="KAG0139297.1"/>
    </source>
</evidence>
<reference evidence="4" key="1">
    <citation type="submission" date="2013-11" db="EMBL/GenBank/DDBJ databases">
        <title>Genome sequence of the fusiform rust pathogen reveals effectors for host alternation and coevolution with pine.</title>
        <authorList>
            <consortium name="DOE Joint Genome Institute"/>
            <person name="Smith K."/>
            <person name="Pendleton A."/>
            <person name="Kubisiak T."/>
            <person name="Anderson C."/>
            <person name="Salamov A."/>
            <person name="Aerts A."/>
            <person name="Riley R."/>
            <person name="Clum A."/>
            <person name="Lindquist E."/>
            <person name="Ence D."/>
            <person name="Campbell M."/>
            <person name="Kronenberg Z."/>
            <person name="Feau N."/>
            <person name="Dhillon B."/>
            <person name="Hamelin R."/>
            <person name="Burleigh J."/>
            <person name="Smith J."/>
            <person name="Yandell M."/>
            <person name="Nelson C."/>
            <person name="Grigoriev I."/>
            <person name="Davis J."/>
        </authorList>
    </citation>
    <scope>NUCLEOTIDE SEQUENCE</scope>
    <source>
        <strain evidence="4">G11</strain>
    </source>
</reference>
<dbReference type="InterPro" id="IPR051222">
    <property type="entry name" value="PPR/CCM1_RNA-binding"/>
</dbReference>